<feature type="region of interest" description="Disordered" evidence="1">
    <location>
        <begin position="1"/>
        <end position="89"/>
    </location>
</feature>
<organism evidence="3 4">
    <name type="scientific">Dictyobacter formicarum</name>
    <dbReference type="NCBI Taxonomy" id="2778368"/>
    <lineage>
        <taxon>Bacteria</taxon>
        <taxon>Bacillati</taxon>
        <taxon>Chloroflexota</taxon>
        <taxon>Ktedonobacteria</taxon>
        <taxon>Ktedonobacterales</taxon>
        <taxon>Dictyobacteraceae</taxon>
        <taxon>Dictyobacter</taxon>
    </lineage>
</organism>
<keyword evidence="2" id="KW-0812">Transmembrane</keyword>
<keyword evidence="4" id="KW-1185">Reference proteome</keyword>
<dbReference type="EMBL" id="BNJJ01000031">
    <property type="protein sequence ID" value="GHO89085.1"/>
    <property type="molecule type" value="Genomic_DNA"/>
</dbReference>
<protein>
    <recommendedName>
        <fullName evidence="5">DUF4878 domain-containing protein</fullName>
    </recommendedName>
</protein>
<feature type="compositionally biased region" description="Polar residues" evidence="1">
    <location>
        <begin position="8"/>
        <end position="29"/>
    </location>
</feature>
<gene>
    <name evidence="3" type="ORF">KSZ_70910</name>
</gene>
<dbReference type="RefSeq" id="WP_201366622.1">
    <property type="nucleotide sequence ID" value="NZ_BNJJ01000031.1"/>
</dbReference>
<evidence type="ECO:0000256" key="1">
    <source>
        <dbReference type="SAM" id="MobiDB-lite"/>
    </source>
</evidence>
<evidence type="ECO:0000313" key="3">
    <source>
        <dbReference type="EMBL" id="GHO89085.1"/>
    </source>
</evidence>
<dbReference type="Proteomes" id="UP000635565">
    <property type="component" value="Unassembled WGS sequence"/>
</dbReference>
<keyword evidence="2" id="KW-0472">Membrane</keyword>
<keyword evidence="2" id="KW-1133">Transmembrane helix</keyword>
<evidence type="ECO:0000313" key="4">
    <source>
        <dbReference type="Proteomes" id="UP000635565"/>
    </source>
</evidence>
<reference evidence="3 4" key="1">
    <citation type="journal article" date="2021" name="Int. J. Syst. Evol. Microbiol.">
        <title>Reticulibacter mediterranei gen. nov., sp. nov., within the new family Reticulibacteraceae fam. nov., and Ktedonospora formicarum gen. nov., sp. nov., Ktedonobacter robiniae sp. nov., Dictyobacter formicarum sp. nov. and Dictyobacter arantiisoli sp. nov., belonging to the class Ktedonobacteria.</title>
        <authorList>
            <person name="Yabe S."/>
            <person name="Zheng Y."/>
            <person name="Wang C.M."/>
            <person name="Sakai Y."/>
            <person name="Abe K."/>
            <person name="Yokota A."/>
            <person name="Donadio S."/>
            <person name="Cavaletti L."/>
            <person name="Monciardini P."/>
        </authorList>
    </citation>
    <scope>NUCLEOTIDE SEQUENCE [LARGE SCALE GENOMIC DNA]</scope>
    <source>
        <strain evidence="3 4">SOSP1-9</strain>
    </source>
</reference>
<feature type="compositionally biased region" description="Polar residues" evidence="1">
    <location>
        <begin position="37"/>
        <end position="54"/>
    </location>
</feature>
<accession>A0ABQ3VTF4</accession>
<evidence type="ECO:0008006" key="5">
    <source>
        <dbReference type="Google" id="ProtNLM"/>
    </source>
</evidence>
<feature type="transmembrane region" description="Helical" evidence="2">
    <location>
        <begin position="96"/>
        <end position="118"/>
    </location>
</feature>
<sequence>MQGRENQESGSFEKPSTQGLPSLNGTSKQRAVLRNPNEGTSKHQAIQQVISQKTTEQRAIPKRPAGMARVDTPPEMTRVPRPTHQEPPPQKLRKRILMFGGVFLVLAIVAGVVGYLLASGMFASAPASTTATDFLSALNSKNYAQAYKDLGPAITIRISQDQFIKQAQVLDTCYGPVQDYNEVENSAQVQDNSQIYFYTIKRTKDNTTVPYKLQITLQQDQDDGSWKVTDYSNNMGPGQPVPACSK</sequence>
<evidence type="ECO:0000256" key="2">
    <source>
        <dbReference type="SAM" id="Phobius"/>
    </source>
</evidence>
<name>A0ABQ3VTF4_9CHLR</name>
<comment type="caution">
    <text evidence="3">The sequence shown here is derived from an EMBL/GenBank/DDBJ whole genome shotgun (WGS) entry which is preliminary data.</text>
</comment>
<proteinExistence type="predicted"/>